<feature type="region of interest" description="Disordered" evidence="5">
    <location>
        <begin position="165"/>
        <end position="225"/>
    </location>
</feature>
<protein>
    <recommendedName>
        <fullName evidence="4">RNA pyrophosphohydrolase</fullName>
        <ecNumber evidence="4">3.6.1.-</ecNumber>
    </recommendedName>
    <alternativeName>
        <fullName evidence="4">(Di)nucleoside polyphosphate hydrolase</fullName>
    </alternativeName>
</protein>
<evidence type="ECO:0000313" key="8">
    <source>
        <dbReference type="Proteomes" id="UP000199391"/>
    </source>
</evidence>
<evidence type="ECO:0000259" key="6">
    <source>
        <dbReference type="PROSITE" id="PS51462"/>
    </source>
</evidence>
<dbReference type="GO" id="GO:0016462">
    <property type="term" value="F:pyrophosphatase activity"/>
    <property type="evidence" value="ECO:0007669"/>
    <property type="project" value="UniProtKB-ARBA"/>
</dbReference>
<sequence>MLDREGFRPNVGIILLNAHNEVWWGKRVREHSWQFPQGGIKYGETPEQAMYRELEEEIGLRAEHVKIIGRTRDWLRYEVPDHFIKREIRGHYRGQKQIWFLLRMCARDNDVNLRLTDHPEFDAWRWHEYWVPLDVVIEFKRDVYQRALQELSRFLTWPAHGNGHRHHTSRYLRQPHAPRGINGQNGNSAGKASGATAATRPELVAASGEAPCDCDPPGIAEAGKE</sequence>
<feature type="compositionally biased region" description="Low complexity" evidence="5">
    <location>
        <begin position="185"/>
        <end position="199"/>
    </location>
</feature>
<keyword evidence="8" id="KW-1185">Reference proteome</keyword>
<reference evidence="8" key="1">
    <citation type="submission" date="2016-10" db="EMBL/GenBank/DDBJ databases">
        <authorList>
            <person name="Varghese N."/>
            <person name="Submissions S."/>
        </authorList>
    </citation>
    <scope>NUCLEOTIDE SEQUENCE [LARGE SCALE GENOMIC DNA]</scope>
    <source>
        <strain evidence="8">CGMCC 1.11014</strain>
    </source>
</reference>
<feature type="domain" description="Nudix hydrolase" evidence="6">
    <location>
        <begin position="6"/>
        <end position="149"/>
    </location>
</feature>
<proteinExistence type="inferred from homology"/>
<evidence type="ECO:0000313" key="7">
    <source>
        <dbReference type="EMBL" id="SFV09483.1"/>
    </source>
</evidence>
<dbReference type="RefSeq" id="WP_229490716.1">
    <property type="nucleotide sequence ID" value="NZ_FPBO01000030.1"/>
</dbReference>
<dbReference type="Pfam" id="PF00293">
    <property type="entry name" value="NUDIX"/>
    <property type="match status" value="1"/>
</dbReference>
<dbReference type="HAMAP" id="MF_00298">
    <property type="entry name" value="Nudix_RppH"/>
    <property type="match status" value="1"/>
</dbReference>
<dbReference type="PRINTS" id="PR00502">
    <property type="entry name" value="NUDIXFAMILY"/>
</dbReference>
<dbReference type="PANTHER" id="PTHR43736">
    <property type="entry name" value="ADP-RIBOSE PYROPHOSPHATASE"/>
    <property type="match status" value="1"/>
</dbReference>
<evidence type="ECO:0000256" key="5">
    <source>
        <dbReference type="SAM" id="MobiDB-lite"/>
    </source>
</evidence>
<comment type="cofactor">
    <cofactor evidence="4">
        <name>a divalent metal cation</name>
        <dbReference type="ChEBI" id="CHEBI:60240"/>
    </cofactor>
</comment>
<feature type="short sequence motif" description="Nudix box" evidence="4">
    <location>
        <begin position="38"/>
        <end position="59"/>
    </location>
</feature>
<organism evidence="7 8">
    <name type="scientific">Pseudoduganella namucuonensis</name>
    <dbReference type="NCBI Taxonomy" id="1035707"/>
    <lineage>
        <taxon>Bacteria</taxon>
        <taxon>Pseudomonadati</taxon>
        <taxon>Pseudomonadota</taxon>
        <taxon>Betaproteobacteria</taxon>
        <taxon>Burkholderiales</taxon>
        <taxon>Oxalobacteraceae</taxon>
        <taxon>Telluria group</taxon>
        <taxon>Pseudoduganella</taxon>
    </lineage>
</organism>
<dbReference type="InterPro" id="IPR022927">
    <property type="entry name" value="RppH"/>
</dbReference>
<dbReference type="InterPro" id="IPR015797">
    <property type="entry name" value="NUDIX_hydrolase-like_dom_sf"/>
</dbReference>
<comment type="function">
    <text evidence="4">Accelerates the degradation of transcripts by removing pyrophosphate from the 5'-end of triphosphorylated RNA, leading to a more labile monophosphorylated state that can stimulate subsequent ribonuclease cleavage.</text>
</comment>
<dbReference type="PROSITE" id="PS51462">
    <property type="entry name" value="NUDIX"/>
    <property type="match status" value="1"/>
</dbReference>
<evidence type="ECO:0000256" key="4">
    <source>
        <dbReference type="HAMAP-Rule" id="MF_00298"/>
    </source>
</evidence>
<evidence type="ECO:0000256" key="1">
    <source>
        <dbReference type="ARBA" id="ARBA00001936"/>
    </source>
</evidence>
<evidence type="ECO:0000256" key="3">
    <source>
        <dbReference type="ARBA" id="ARBA00022801"/>
    </source>
</evidence>
<keyword evidence="3 4" id="KW-0378">Hydrolase</keyword>
<dbReference type="PROSITE" id="PS00893">
    <property type="entry name" value="NUDIX_BOX"/>
    <property type="match status" value="1"/>
</dbReference>
<dbReference type="CDD" id="cd03671">
    <property type="entry name" value="NUDIX_Ap4A_hydrolase_plant_like"/>
    <property type="match status" value="1"/>
</dbReference>
<accession>A0A1I7LIG0</accession>
<dbReference type="InterPro" id="IPR000086">
    <property type="entry name" value="NUDIX_hydrolase_dom"/>
</dbReference>
<name>A0A1I7LIG0_9BURK</name>
<dbReference type="PANTHER" id="PTHR43736:SF1">
    <property type="entry name" value="DIHYDRONEOPTERIN TRIPHOSPHATE DIPHOSPHATASE"/>
    <property type="match status" value="1"/>
</dbReference>
<dbReference type="EC" id="3.6.1.-" evidence="4"/>
<evidence type="ECO:0000256" key="2">
    <source>
        <dbReference type="ARBA" id="ARBA00001946"/>
    </source>
</evidence>
<dbReference type="InterPro" id="IPR020476">
    <property type="entry name" value="Nudix_hydrolase"/>
</dbReference>
<dbReference type="InterPro" id="IPR020084">
    <property type="entry name" value="NUDIX_hydrolase_CS"/>
</dbReference>
<dbReference type="Proteomes" id="UP000199391">
    <property type="component" value="Unassembled WGS sequence"/>
</dbReference>
<comment type="similarity">
    <text evidence="4">Belongs to the Nudix hydrolase family. RppH subfamily.</text>
</comment>
<dbReference type="Gene3D" id="3.90.79.10">
    <property type="entry name" value="Nucleoside Triphosphate Pyrophosphohydrolase"/>
    <property type="match status" value="1"/>
</dbReference>
<comment type="cofactor">
    <cofactor evidence="1">
        <name>Mn(2+)</name>
        <dbReference type="ChEBI" id="CHEBI:29035"/>
    </cofactor>
</comment>
<dbReference type="NCBIfam" id="NF001935">
    <property type="entry name" value="PRK00714.1-2"/>
    <property type="match status" value="1"/>
</dbReference>
<dbReference type="NCBIfam" id="NF001938">
    <property type="entry name" value="PRK00714.1-5"/>
    <property type="match status" value="1"/>
</dbReference>
<dbReference type="STRING" id="1035707.SAMN05216552_103016"/>
<comment type="cofactor">
    <cofactor evidence="2">
        <name>Mg(2+)</name>
        <dbReference type="ChEBI" id="CHEBI:18420"/>
    </cofactor>
</comment>
<dbReference type="AlphaFoldDB" id="A0A1I7LIG0"/>
<dbReference type="SUPFAM" id="SSF55811">
    <property type="entry name" value="Nudix"/>
    <property type="match status" value="1"/>
</dbReference>
<gene>
    <name evidence="4" type="primary">rppH</name>
    <name evidence="4" type="synonym">nudH</name>
    <name evidence="7" type="ORF">SAMN05216552_103016</name>
</gene>
<dbReference type="EMBL" id="FPBO01000030">
    <property type="protein sequence ID" value="SFV09483.1"/>
    <property type="molecule type" value="Genomic_DNA"/>
</dbReference>
<dbReference type="NCBIfam" id="NF001937">
    <property type="entry name" value="PRK00714.1-4"/>
    <property type="match status" value="1"/>
</dbReference>